<sequence length="157" mass="16603">MTYEFVGDSYGMEISSVGILTWTPGGENRTYTVTIKATDICGNSSQASYDIEVVHCPCESSNGAACKWTSNKGDFSCVCPSGCTGKYCTVPVEGQTCKIQDDPPASSESESDGLSHEEKIAIIVVCGVIALVICVAIIKKVCFSGGNNQPSKDLPLR</sequence>
<evidence type="ECO:0000259" key="2">
    <source>
        <dbReference type="PROSITE" id="PS00022"/>
    </source>
</evidence>
<feature type="domain" description="EGF-like" evidence="2">
    <location>
        <begin position="77"/>
        <end position="88"/>
    </location>
</feature>
<evidence type="ECO:0000313" key="4">
    <source>
        <dbReference type="Proteomes" id="UP000594262"/>
    </source>
</evidence>
<protein>
    <recommendedName>
        <fullName evidence="2">EGF-like domain-containing protein</fullName>
    </recommendedName>
</protein>
<dbReference type="Proteomes" id="UP000594262">
    <property type="component" value="Unplaced"/>
</dbReference>
<dbReference type="Gene3D" id="2.60.40.10">
    <property type="entry name" value="Immunoglobulins"/>
    <property type="match status" value="1"/>
</dbReference>
<dbReference type="InterPro" id="IPR013783">
    <property type="entry name" value="Ig-like_fold"/>
</dbReference>
<dbReference type="EnsemblMetazoa" id="CLYHEMT014309.1">
    <property type="protein sequence ID" value="CLYHEMP014309.1"/>
    <property type="gene ID" value="CLYHEMG014309"/>
</dbReference>
<accession>A0A7M6DKT7</accession>
<keyword evidence="4" id="KW-1185">Reference proteome</keyword>
<organism evidence="3 4">
    <name type="scientific">Clytia hemisphaerica</name>
    <dbReference type="NCBI Taxonomy" id="252671"/>
    <lineage>
        <taxon>Eukaryota</taxon>
        <taxon>Metazoa</taxon>
        <taxon>Cnidaria</taxon>
        <taxon>Hydrozoa</taxon>
        <taxon>Hydroidolina</taxon>
        <taxon>Leptothecata</taxon>
        <taxon>Obeliida</taxon>
        <taxon>Clytiidae</taxon>
        <taxon>Clytia</taxon>
    </lineage>
</organism>
<dbReference type="AlphaFoldDB" id="A0A7M6DKT7"/>
<keyword evidence="1" id="KW-0812">Transmembrane</keyword>
<dbReference type="OrthoDB" id="6133584at2759"/>
<dbReference type="Pfam" id="PF05345">
    <property type="entry name" value="He_PIG"/>
    <property type="match status" value="1"/>
</dbReference>
<reference evidence="3" key="1">
    <citation type="submission" date="2021-01" db="UniProtKB">
        <authorList>
            <consortium name="EnsemblMetazoa"/>
        </authorList>
    </citation>
    <scope>IDENTIFICATION</scope>
</reference>
<name>A0A7M6DKT7_9CNID</name>
<evidence type="ECO:0000256" key="1">
    <source>
        <dbReference type="SAM" id="Phobius"/>
    </source>
</evidence>
<dbReference type="PROSITE" id="PS00022">
    <property type="entry name" value="EGF_1"/>
    <property type="match status" value="1"/>
</dbReference>
<evidence type="ECO:0000313" key="3">
    <source>
        <dbReference type="EnsemblMetazoa" id="CLYHEMP014309.1"/>
    </source>
</evidence>
<keyword evidence="1" id="KW-0472">Membrane</keyword>
<keyword evidence="1" id="KW-1133">Transmembrane helix</keyword>
<dbReference type="InterPro" id="IPR000742">
    <property type="entry name" value="EGF"/>
</dbReference>
<feature type="transmembrane region" description="Helical" evidence="1">
    <location>
        <begin position="120"/>
        <end position="138"/>
    </location>
</feature>
<proteinExistence type="predicted"/>